<gene>
    <name evidence="1" type="ORF">CHRY9390_02414</name>
</gene>
<keyword evidence="2" id="KW-1185">Reference proteome</keyword>
<name>A0A9N8MHQ3_9FLAO</name>
<dbReference type="AlphaFoldDB" id="A0A9N8MHQ3"/>
<evidence type="ECO:0008006" key="3">
    <source>
        <dbReference type="Google" id="ProtNLM"/>
    </source>
</evidence>
<organism evidence="1 2">
    <name type="scientific">Chryseobacterium aquaeductus</name>
    <dbReference type="NCBI Taxonomy" id="2675056"/>
    <lineage>
        <taxon>Bacteria</taxon>
        <taxon>Pseudomonadati</taxon>
        <taxon>Bacteroidota</taxon>
        <taxon>Flavobacteriia</taxon>
        <taxon>Flavobacteriales</taxon>
        <taxon>Weeksellaceae</taxon>
        <taxon>Chryseobacterium group</taxon>
        <taxon>Chryseobacterium</taxon>
    </lineage>
</organism>
<evidence type="ECO:0000313" key="2">
    <source>
        <dbReference type="Proteomes" id="UP000662618"/>
    </source>
</evidence>
<proteinExistence type="predicted"/>
<dbReference type="EMBL" id="CAJIMS010000001">
    <property type="protein sequence ID" value="CAD7811779.1"/>
    <property type="molecule type" value="Genomic_DNA"/>
</dbReference>
<comment type="caution">
    <text evidence="1">The sequence shown here is derived from an EMBL/GenBank/DDBJ whole genome shotgun (WGS) entry which is preliminary data.</text>
</comment>
<dbReference type="RefSeq" id="WP_162088685.1">
    <property type="nucleotide sequence ID" value="NZ_CAJIMS010000001.1"/>
</dbReference>
<evidence type="ECO:0000313" key="1">
    <source>
        <dbReference type="EMBL" id="CAD7811779.1"/>
    </source>
</evidence>
<sequence>MIYQAKIIFIFIALLVANVSFSQKLIVNSQDPNRPIFKAFPVSKISEKSEDLLKVFMVQDGIISETALLGDYSQIKDTVFFKPYFALGSGLLFNAYFYSENDTIQNEYKTQPVIFNRSKGVTVKEIYPRTNKIYKNILTFHVEFSEPMEQNELAFKFINVYDENKVIVPHVWYNKSRWINDKILILMIHPGRVKNGVSYFEDLGELFKEGKKYFLEINDKLRPHDPTSKLKPYIKEFQIISASTSIPKFLQNKMNSPKIKTFDKLRLQFDKPMDFYSILNGVHIKVYNTDEEVEGNFEAGSNDCEWYFVPTNSWNHKEYTLLFNKYVSDLSGNNLVKSFETKSIKSSYTNFIVKKIDFKTQ</sequence>
<dbReference type="Proteomes" id="UP000662618">
    <property type="component" value="Unassembled WGS sequence"/>
</dbReference>
<reference evidence="1" key="1">
    <citation type="submission" date="2020-12" db="EMBL/GenBank/DDBJ databases">
        <authorList>
            <person name="Rodrigo-Torres L."/>
            <person name="Arahal R. D."/>
            <person name="Lucena T."/>
        </authorList>
    </citation>
    <scope>NUCLEOTIDE SEQUENCE</scope>
    <source>
        <strain evidence="1">CECT 9390</strain>
    </source>
</reference>
<accession>A0A9N8MHQ3</accession>
<protein>
    <recommendedName>
        <fullName evidence="3">SbsA Ig-like domain-containing protein</fullName>
    </recommendedName>
</protein>